<sequence length="367" mass="40279">MVLFGIEEEFLLVDPVSSEPQPMGPALRARLGQQDHPLFQVSAELLDCQIELATFPCAGRAEAATALVAMRRALARAAEEAGTQPAGIGVVYNASQVPAKVTDTPRYRRVASNAPAVVADEYVTGLHVHAEIKDPELRIQVMNRCRPWIPTLTAVAANSPFWYGRDSGFASWRTILYRRWPIQGCPPVFADDADYRRRLQQLLDSGVAADPGYVSWLMRPSANYPTVEWRGADSQLSARHTLLAACLFRALAATELPAAAAGEPPVRQPQPEHLDIALWQAARYGMAGELIDLETARLVPAHDQLGRLLEHVAGALSAHGDEEFVRCGLDRIRREGNGAERQRRAHEEGGFAGWQQLLREELTAGAD</sequence>
<dbReference type="EMBL" id="BRVS01000005">
    <property type="protein sequence ID" value="GLB66867.1"/>
    <property type="molecule type" value="Genomic_DNA"/>
</dbReference>
<protein>
    <recommendedName>
        <fullName evidence="5">Putative glutamate--cysteine ligase 2</fullName>
        <ecNumber evidence="5">6.3.2.2</ecNumber>
    </recommendedName>
    <alternativeName>
        <fullName evidence="5">Gamma-glutamylcysteine synthetase 2</fullName>
        <shortName evidence="5">GCS 2</shortName>
        <shortName evidence="5">Gamma-GCS 2</shortName>
    </alternativeName>
</protein>
<dbReference type="InterPro" id="IPR006336">
    <property type="entry name" value="GCS2"/>
</dbReference>
<keyword evidence="2 5" id="KW-0547">Nucleotide-binding</keyword>
<evidence type="ECO:0000256" key="5">
    <source>
        <dbReference type="HAMAP-Rule" id="MF_01609"/>
    </source>
</evidence>
<dbReference type="PANTHER" id="PTHR36510:SF1">
    <property type="entry name" value="GLUTAMATE--CYSTEINE LIGASE 2-RELATED"/>
    <property type="match status" value="1"/>
</dbReference>
<dbReference type="PANTHER" id="PTHR36510">
    <property type="entry name" value="GLUTAMATE--CYSTEINE LIGASE 2-RELATED"/>
    <property type="match status" value="1"/>
</dbReference>
<evidence type="ECO:0000256" key="3">
    <source>
        <dbReference type="ARBA" id="ARBA00022840"/>
    </source>
</evidence>
<dbReference type="SUPFAM" id="SSF55931">
    <property type="entry name" value="Glutamine synthetase/guanido kinase"/>
    <property type="match status" value="1"/>
</dbReference>
<keyword evidence="3 5" id="KW-0067">ATP-binding</keyword>
<comment type="similarity">
    <text evidence="5">Belongs to the glutamate--cysteine ligase type 2 family. YbdK subfamily.</text>
</comment>
<gene>
    <name evidence="6" type="ORF">AHIS1636_13060</name>
</gene>
<accession>A0ABQ5MSB4</accession>
<evidence type="ECO:0000313" key="7">
    <source>
        <dbReference type="Proteomes" id="UP001209654"/>
    </source>
</evidence>
<evidence type="ECO:0000313" key="6">
    <source>
        <dbReference type="EMBL" id="GLB66867.1"/>
    </source>
</evidence>
<dbReference type="RefSeq" id="WP_264795014.1">
    <property type="nucleotide sequence ID" value="NZ_BRVS01000005.1"/>
</dbReference>
<comment type="catalytic activity">
    <reaction evidence="4 5">
        <text>L-cysteine + L-glutamate + ATP = gamma-L-glutamyl-L-cysteine + ADP + phosphate + H(+)</text>
        <dbReference type="Rhea" id="RHEA:13285"/>
        <dbReference type="ChEBI" id="CHEBI:15378"/>
        <dbReference type="ChEBI" id="CHEBI:29985"/>
        <dbReference type="ChEBI" id="CHEBI:30616"/>
        <dbReference type="ChEBI" id="CHEBI:35235"/>
        <dbReference type="ChEBI" id="CHEBI:43474"/>
        <dbReference type="ChEBI" id="CHEBI:58173"/>
        <dbReference type="ChEBI" id="CHEBI:456216"/>
        <dbReference type="EC" id="6.3.2.2"/>
    </reaction>
</comment>
<dbReference type="GO" id="GO:0016874">
    <property type="term" value="F:ligase activity"/>
    <property type="evidence" value="ECO:0007669"/>
    <property type="project" value="UniProtKB-KW"/>
</dbReference>
<organism evidence="6 7">
    <name type="scientific">Arthrobacter mangrovi</name>
    <dbReference type="NCBI Taxonomy" id="2966350"/>
    <lineage>
        <taxon>Bacteria</taxon>
        <taxon>Bacillati</taxon>
        <taxon>Actinomycetota</taxon>
        <taxon>Actinomycetes</taxon>
        <taxon>Micrococcales</taxon>
        <taxon>Micrococcaceae</taxon>
        <taxon>Arthrobacter</taxon>
    </lineage>
</organism>
<comment type="function">
    <text evidence="5">ATP-dependent carboxylate-amine ligase which exhibits weak glutamate--cysteine ligase activity.</text>
</comment>
<dbReference type="Proteomes" id="UP001209654">
    <property type="component" value="Unassembled WGS sequence"/>
</dbReference>
<dbReference type="HAMAP" id="MF_01609">
    <property type="entry name" value="Glu_cys_ligase_2"/>
    <property type="match status" value="1"/>
</dbReference>
<dbReference type="NCBIfam" id="TIGR02050">
    <property type="entry name" value="gshA_cyan_rel"/>
    <property type="match status" value="1"/>
</dbReference>
<evidence type="ECO:0000256" key="4">
    <source>
        <dbReference type="ARBA" id="ARBA00048819"/>
    </source>
</evidence>
<dbReference type="Pfam" id="PF04107">
    <property type="entry name" value="GCS2"/>
    <property type="match status" value="1"/>
</dbReference>
<dbReference type="NCBIfam" id="NF010041">
    <property type="entry name" value="PRK13517.1-1"/>
    <property type="match status" value="1"/>
</dbReference>
<evidence type="ECO:0000256" key="2">
    <source>
        <dbReference type="ARBA" id="ARBA00022741"/>
    </source>
</evidence>
<keyword evidence="7" id="KW-1185">Reference proteome</keyword>
<comment type="caution">
    <text evidence="6">The sequence shown here is derived from an EMBL/GenBank/DDBJ whole genome shotgun (WGS) entry which is preliminary data.</text>
</comment>
<dbReference type="InterPro" id="IPR014746">
    <property type="entry name" value="Gln_synth/guanido_kin_cat_dom"/>
</dbReference>
<evidence type="ECO:0000256" key="1">
    <source>
        <dbReference type="ARBA" id="ARBA00022598"/>
    </source>
</evidence>
<dbReference type="InterPro" id="IPR011793">
    <property type="entry name" value="YbdK"/>
</dbReference>
<dbReference type="InterPro" id="IPR050141">
    <property type="entry name" value="GCL_type2/YbdK_subfam"/>
</dbReference>
<dbReference type="Gene3D" id="3.30.590.20">
    <property type="match status" value="1"/>
</dbReference>
<name>A0ABQ5MSB4_9MICC</name>
<dbReference type="EC" id="6.3.2.2" evidence="5"/>
<reference evidence="6 7" key="1">
    <citation type="journal article" date="2023" name="Int. J. Syst. Evol. Microbiol.">
        <title>Arthrobacter mangrovi sp. nov., an actinobacterium isolated from the rhizosphere of a mangrove.</title>
        <authorList>
            <person name="Hamada M."/>
            <person name="Saitou S."/>
            <person name="Enomoto N."/>
            <person name="Nanri K."/>
            <person name="Hidaka K."/>
            <person name="Miura T."/>
            <person name="Tamura T."/>
        </authorList>
    </citation>
    <scope>NUCLEOTIDE SEQUENCE [LARGE SCALE GENOMIC DNA]</scope>
    <source>
        <strain evidence="6 7">NBRC 112813</strain>
    </source>
</reference>
<keyword evidence="1 5" id="KW-0436">Ligase</keyword>
<proteinExistence type="inferred from homology"/>